<dbReference type="PANTHER" id="PTHR44591:SF14">
    <property type="entry name" value="PROTEIN PILG"/>
    <property type="match status" value="1"/>
</dbReference>
<evidence type="ECO:0000256" key="3">
    <source>
        <dbReference type="PROSITE-ProRule" id="PRU00169"/>
    </source>
</evidence>
<evidence type="ECO:0000313" key="5">
    <source>
        <dbReference type="EMBL" id="AKU93757.1"/>
    </source>
</evidence>
<dbReference type="Pfam" id="PF00072">
    <property type="entry name" value="Response_reg"/>
    <property type="match status" value="1"/>
</dbReference>
<evidence type="ECO:0000256" key="2">
    <source>
        <dbReference type="ARBA" id="ARBA00023012"/>
    </source>
</evidence>
<reference evidence="5 6" key="1">
    <citation type="submission" date="2015-08" db="EMBL/GenBank/DDBJ databases">
        <authorList>
            <person name="Babu N.S."/>
            <person name="Beckwith C.J."/>
            <person name="Beseler K.G."/>
            <person name="Brison A."/>
            <person name="Carone J.V."/>
            <person name="Caskin T.P."/>
            <person name="Diamond M."/>
            <person name="Durham M.E."/>
            <person name="Foxe J.M."/>
            <person name="Go M."/>
            <person name="Henderson B.A."/>
            <person name="Jones I.B."/>
            <person name="McGettigan J.A."/>
            <person name="Micheletti S.J."/>
            <person name="Nasrallah M.E."/>
            <person name="Ortiz D."/>
            <person name="Piller C.R."/>
            <person name="Privatt S.R."/>
            <person name="Schneider S.L."/>
            <person name="Sharp S."/>
            <person name="Smith T.C."/>
            <person name="Stanton J.D."/>
            <person name="Ullery H.E."/>
            <person name="Wilson R.J."/>
            <person name="Serrano M.G."/>
            <person name="Buck G."/>
            <person name="Lee V."/>
            <person name="Wang Y."/>
            <person name="Carvalho R."/>
            <person name="Voegtly L."/>
            <person name="Shi R."/>
            <person name="Duckworth R."/>
            <person name="Johnson A."/>
            <person name="Loviza R."/>
            <person name="Walstead R."/>
            <person name="Shah Z."/>
            <person name="Kiflezghi M."/>
            <person name="Wade K."/>
            <person name="Ball S.L."/>
            <person name="Bradley K.W."/>
            <person name="Asai D.J."/>
            <person name="Bowman C.A."/>
            <person name="Russell D.A."/>
            <person name="Pope W.H."/>
            <person name="Jacobs-Sera D."/>
            <person name="Hendrix R.W."/>
            <person name="Hatfull G.F."/>
        </authorList>
    </citation>
    <scope>NUCLEOTIDE SEQUENCE [LARGE SCALE GENOMIC DNA]</scope>
    <source>
        <strain evidence="5 6">DSM 27648</strain>
    </source>
</reference>
<evidence type="ECO:0000256" key="1">
    <source>
        <dbReference type="ARBA" id="ARBA00022553"/>
    </source>
</evidence>
<dbReference type="InterPro" id="IPR011006">
    <property type="entry name" value="CheY-like_superfamily"/>
</dbReference>
<keyword evidence="6" id="KW-1185">Reference proteome</keyword>
<dbReference type="PANTHER" id="PTHR44591">
    <property type="entry name" value="STRESS RESPONSE REGULATOR PROTEIN 1"/>
    <property type="match status" value="1"/>
</dbReference>
<dbReference type="GO" id="GO:0000160">
    <property type="term" value="P:phosphorelay signal transduction system"/>
    <property type="evidence" value="ECO:0007669"/>
    <property type="project" value="UniProtKB-KW"/>
</dbReference>
<dbReference type="EMBL" id="CP012333">
    <property type="protein sequence ID" value="AKU93757.1"/>
    <property type="molecule type" value="Genomic_DNA"/>
</dbReference>
<dbReference type="KEGG" id="llu:AKJ09_00421"/>
<evidence type="ECO:0000313" key="6">
    <source>
        <dbReference type="Proteomes" id="UP000064967"/>
    </source>
</evidence>
<dbReference type="Proteomes" id="UP000064967">
    <property type="component" value="Chromosome"/>
</dbReference>
<feature type="modified residue" description="4-aspartylphosphate" evidence="3">
    <location>
        <position position="27"/>
    </location>
</feature>
<proteinExistence type="predicted"/>
<keyword evidence="1 3" id="KW-0597">Phosphoprotein</keyword>
<protein>
    <submittedName>
        <fullName evidence="5">Two-component sensor PilS</fullName>
    </submittedName>
</protein>
<accession>A0A0K1PJS3</accession>
<dbReference type="InterPro" id="IPR001789">
    <property type="entry name" value="Sig_transdc_resp-reg_receiver"/>
</dbReference>
<organism evidence="5 6">
    <name type="scientific">Labilithrix luteola</name>
    <dbReference type="NCBI Taxonomy" id="1391654"/>
    <lineage>
        <taxon>Bacteria</taxon>
        <taxon>Pseudomonadati</taxon>
        <taxon>Myxococcota</taxon>
        <taxon>Polyangia</taxon>
        <taxon>Polyangiales</taxon>
        <taxon>Labilitrichaceae</taxon>
        <taxon>Labilithrix</taxon>
    </lineage>
</organism>
<dbReference type="Gene3D" id="3.40.50.2300">
    <property type="match status" value="1"/>
</dbReference>
<feature type="domain" description="Response regulatory" evidence="4">
    <location>
        <begin position="1"/>
        <end position="91"/>
    </location>
</feature>
<dbReference type="SUPFAM" id="SSF52172">
    <property type="entry name" value="CheY-like"/>
    <property type="match status" value="1"/>
</dbReference>
<sequence length="96" mass="10365">MLDAPNGNVAVDTLKSRMDDVDVVLLDWSMPAPSGADTFRRLREVRADVPIVVMSGYAEGVADEALSGGNAAFIEKPFTREELDAVLRKVLTQSDA</sequence>
<dbReference type="STRING" id="1391654.AKJ09_00421"/>
<keyword evidence="2" id="KW-0902">Two-component regulatory system</keyword>
<dbReference type="InterPro" id="IPR050595">
    <property type="entry name" value="Bact_response_regulator"/>
</dbReference>
<evidence type="ECO:0000259" key="4">
    <source>
        <dbReference type="PROSITE" id="PS50110"/>
    </source>
</evidence>
<name>A0A0K1PJS3_9BACT</name>
<dbReference type="PROSITE" id="PS50110">
    <property type="entry name" value="RESPONSE_REGULATORY"/>
    <property type="match status" value="1"/>
</dbReference>
<dbReference type="AlphaFoldDB" id="A0A0K1PJS3"/>
<gene>
    <name evidence="5" type="ORF">AKJ09_00421</name>
</gene>